<keyword evidence="3 5" id="KW-1133">Transmembrane helix</keyword>
<evidence type="ECO:0000313" key="7">
    <source>
        <dbReference type="Proteomes" id="UP000017548"/>
    </source>
</evidence>
<dbReference type="EMBL" id="AXZL01000046">
    <property type="protein sequence ID" value="ESE42733.1"/>
    <property type="molecule type" value="Genomic_DNA"/>
</dbReference>
<feature type="transmembrane region" description="Helical" evidence="5">
    <location>
        <begin position="97"/>
        <end position="115"/>
    </location>
</feature>
<dbReference type="Proteomes" id="UP000017548">
    <property type="component" value="Unassembled WGS sequence"/>
</dbReference>
<evidence type="ECO:0000256" key="1">
    <source>
        <dbReference type="ARBA" id="ARBA00004141"/>
    </source>
</evidence>
<evidence type="ECO:0000256" key="2">
    <source>
        <dbReference type="ARBA" id="ARBA00022692"/>
    </source>
</evidence>
<evidence type="ECO:0000256" key="5">
    <source>
        <dbReference type="SAM" id="Phobius"/>
    </source>
</evidence>
<keyword evidence="7" id="KW-1185">Reference proteome</keyword>
<feature type="transmembrane region" description="Helical" evidence="5">
    <location>
        <begin position="120"/>
        <end position="138"/>
    </location>
</feature>
<evidence type="ECO:0000313" key="6">
    <source>
        <dbReference type="EMBL" id="ESE42733.1"/>
    </source>
</evidence>
<evidence type="ECO:0000256" key="3">
    <source>
        <dbReference type="ARBA" id="ARBA00022989"/>
    </source>
</evidence>
<gene>
    <name evidence="6" type="ORF">SHD_0658</name>
</gene>
<keyword evidence="2 5" id="KW-0812">Transmembrane</keyword>
<keyword evidence="4 5" id="KW-0472">Membrane</keyword>
<evidence type="ECO:0008006" key="8">
    <source>
        <dbReference type="Google" id="ProtNLM"/>
    </source>
</evidence>
<evidence type="ECO:0000256" key="4">
    <source>
        <dbReference type="ARBA" id="ARBA00023136"/>
    </source>
</evidence>
<dbReference type="InterPro" id="IPR032808">
    <property type="entry name" value="DoxX"/>
</dbReference>
<feature type="transmembrane region" description="Helical" evidence="5">
    <location>
        <begin position="144"/>
        <end position="162"/>
    </location>
</feature>
<proteinExistence type="predicted"/>
<dbReference type="Pfam" id="PF13564">
    <property type="entry name" value="DoxX_2"/>
    <property type="match status" value="1"/>
</dbReference>
<feature type="transmembrane region" description="Helical" evidence="5">
    <location>
        <begin position="56"/>
        <end position="77"/>
    </location>
</feature>
<accession>A0ABN0PRH0</accession>
<reference evidence="6 7" key="1">
    <citation type="journal article" date="2013" name="Genome Announc.">
        <title>Draft Genome Sequence of Shewanella decolorationis S12, a Dye-Degrading Bacterium Isolated from a Wastewater Treatment Plant.</title>
        <authorList>
            <person name="Xu M."/>
            <person name="Fang Y."/>
            <person name="Liu J."/>
            <person name="Chen X."/>
            <person name="Sun G."/>
            <person name="Guo J."/>
            <person name="Hua Z."/>
            <person name="Tu Q."/>
            <person name="Wu L."/>
            <person name="Zhou J."/>
            <person name="Liu X."/>
        </authorList>
    </citation>
    <scope>NUCLEOTIDE SEQUENCE [LARGE SCALE GENOMIC DNA]</scope>
    <source>
        <strain evidence="6 7">S12</strain>
    </source>
</reference>
<name>A0ABN0PRH0_9GAMM</name>
<comment type="subcellular location">
    <subcellularLocation>
        <location evidence="1">Membrane</location>
        <topology evidence="1">Multi-pass membrane protein</topology>
    </subcellularLocation>
</comment>
<organism evidence="6 7">
    <name type="scientific">Shewanella decolorationis S12</name>
    <dbReference type="NCBI Taxonomy" id="1353536"/>
    <lineage>
        <taxon>Bacteria</taxon>
        <taxon>Pseudomonadati</taxon>
        <taxon>Pseudomonadota</taxon>
        <taxon>Gammaproteobacteria</taxon>
        <taxon>Alteromonadales</taxon>
        <taxon>Shewanellaceae</taxon>
        <taxon>Shewanella</taxon>
    </lineage>
</organism>
<sequence>MRLGCRLARVNAELGLKEMSNEVVMSINQLCFAKCNANKTVAETDPQKLFICANTLNRAAVVVTLAMSIVFLFSGMGKLLSVPFFHVPFSVMNLPTGFGYFIGVIEVLGAIGIGWREYRVLSATALLSVMMGAIYYHFNYETTLSALPALSLSALLFLIIKLDETVDRLVRFQRQLVDMKAAF</sequence>
<comment type="caution">
    <text evidence="6">The sequence shown here is derived from an EMBL/GenBank/DDBJ whole genome shotgun (WGS) entry which is preliminary data.</text>
</comment>
<protein>
    <recommendedName>
        <fullName evidence="8">DoxX family protein</fullName>
    </recommendedName>
</protein>